<dbReference type="OrthoDB" id="7346865at2"/>
<dbReference type="EMBL" id="FPKU01000002">
    <property type="protein sequence ID" value="SFZ84206.1"/>
    <property type="molecule type" value="Genomic_DNA"/>
</dbReference>
<dbReference type="Gene3D" id="3.40.50.1980">
    <property type="entry name" value="Nitrogenase molybdenum iron protein domain"/>
    <property type="match status" value="3"/>
</dbReference>
<feature type="region of interest" description="Disordered" evidence="12">
    <location>
        <begin position="120"/>
        <end position="165"/>
    </location>
</feature>
<accession>A0A1K2HYV7</accession>
<evidence type="ECO:0000256" key="13">
    <source>
        <dbReference type="SAM" id="SignalP"/>
    </source>
</evidence>
<dbReference type="InterPro" id="IPR006127">
    <property type="entry name" value="ZnuA-like"/>
</dbReference>
<evidence type="ECO:0000256" key="11">
    <source>
        <dbReference type="ARBA" id="ARBA00023157"/>
    </source>
</evidence>
<dbReference type="CDD" id="cd01019">
    <property type="entry name" value="ZnuA"/>
    <property type="match status" value="1"/>
</dbReference>
<evidence type="ECO:0000256" key="6">
    <source>
        <dbReference type="ARBA" id="ARBA00022729"/>
    </source>
</evidence>
<evidence type="ECO:0000256" key="12">
    <source>
        <dbReference type="SAM" id="MobiDB-lite"/>
    </source>
</evidence>
<comment type="subcellular location">
    <subcellularLocation>
        <location evidence="1">Periplasm</location>
    </subcellularLocation>
</comment>
<evidence type="ECO:0000256" key="7">
    <source>
        <dbReference type="ARBA" id="ARBA00022764"/>
    </source>
</evidence>
<evidence type="ECO:0000256" key="9">
    <source>
        <dbReference type="ARBA" id="ARBA00022906"/>
    </source>
</evidence>
<name>A0A1K2HYV7_9HYPH</name>
<feature type="compositionally biased region" description="Basic and acidic residues" evidence="12">
    <location>
        <begin position="123"/>
        <end position="165"/>
    </location>
</feature>
<dbReference type="GO" id="GO:0046872">
    <property type="term" value="F:metal ion binding"/>
    <property type="evidence" value="ECO:0007669"/>
    <property type="project" value="UniProtKB-KW"/>
</dbReference>
<evidence type="ECO:0000256" key="8">
    <source>
        <dbReference type="ARBA" id="ARBA00022833"/>
    </source>
</evidence>
<sequence length="338" mass="35271">MPSLPRLALAFTLGLSAPSLALAAPDVVATTKPIHSLVAMVMGDVGTPRLLVGGSNSPHTYALRPSDAGALEAADMVVWTGPGMELFLTQALETLAIDADVVTLSETPGLSLLPVREGGAFEAHGHGEGEGHDHEAESHDGHDHEEEGHDHEGHDHEGHDHAGHDDEAFDMHYWLDPENARLMVGEIARRLSAADPENAAAYAANAEAADAALAGLTAEITASLAPVSDRPFIVFHDAFHYFEDRFGLTAAGSITVTPDVAPGAQRITELRERIAESGAACVFAEPQFSAAVVNTIIEGTAARTAIVDPEGATLAEGPDLYPQLLRAIAASMSACLAG</sequence>
<dbReference type="InterPro" id="IPR050492">
    <property type="entry name" value="Bact_metal-bind_prot9"/>
</dbReference>
<organism evidence="14 15">
    <name type="scientific">Devosia enhydra</name>
    <dbReference type="NCBI Taxonomy" id="665118"/>
    <lineage>
        <taxon>Bacteria</taxon>
        <taxon>Pseudomonadati</taxon>
        <taxon>Pseudomonadota</taxon>
        <taxon>Alphaproteobacteria</taxon>
        <taxon>Hyphomicrobiales</taxon>
        <taxon>Devosiaceae</taxon>
        <taxon>Devosia</taxon>
    </lineage>
</organism>
<keyword evidence="10" id="KW-0406">Ion transport</keyword>
<dbReference type="RefSeq" id="WP_072341907.1">
    <property type="nucleotide sequence ID" value="NZ_FPKU01000002.1"/>
</dbReference>
<dbReference type="AlphaFoldDB" id="A0A1K2HYV7"/>
<evidence type="ECO:0000256" key="4">
    <source>
        <dbReference type="ARBA" id="ARBA00022448"/>
    </source>
</evidence>
<gene>
    <name evidence="14" type="ORF">SAMN02983003_1878</name>
</gene>
<comment type="similarity">
    <text evidence="2">Belongs to the bacterial solute-binding protein 9 family.</text>
</comment>
<keyword evidence="8" id="KW-0862">Zinc</keyword>
<evidence type="ECO:0000256" key="5">
    <source>
        <dbReference type="ARBA" id="ARBA00022723"/>
    </source>
</evidence>
<feature type="chain" id="PRO_5012430745" description="High-affinity zinc uptake system protein ZnuA" evidence="13">
    <location>
        <begin position="24"/>
        <end position="338"/>
    </location>
</feature>
<dbReference type="GO" id="GO:0042597">
    <property type="term" value="C:periplasmic space"/>
    <property type="evidence" value="ECO:0007669"/>
    <property type="project" value="UniProtKB-SubCell"/>
</dbReference>
<protein>
    <recommendedName>
        <fullName evidence="3">High-affinity zinc uptake system protein ZnuA</fullName>
    </recommendedName>
</protein>
<dbReference type="SUPFAM" id="SSF53807">
    <property type="entry name" value="Helical backbone' metal receptor"/>
    <property type="match status" value="1"/>
</dbReference>
<keyword evidence="6 13" id="KW-0732">Signal</keyword>
<dbReference type="PANTHER" id="PTHR42953:SF3">
    <property type="entry name" value="HIGH-AFFINITY ZINC UPTAKE SYSTEM PROTEIN ZNUA"/>
    <property type="match status" value="1"/>
</dbReference>
<keyword evidence="9" id="KW-0864">Zinc transport</keyword>
<feature type="signal peptide" evidence="13">
    <location>
        <begin position="1"/>
        <end position="23"/>
    </location>
</feature>
<dbReference type="GO" id="GO:0006829">
    <property type="term" value="P:zinc ion transport"/>
    <property type="evidence" value="ECO:0007669"/>
    <property type="project" value="UniProtKB-KW"/>
</dbReference>
<evidence type="ECO:0000256" key="2">
    <source>
        <dbReference type="ARBA" id="ARBA00011028"/>
    </source>
</evidence>
<evidence type="ECO:0000313" key="14">
    <source>
        <dbReference type="EMBL" id="SFZ84206.1"/>
    </source>
</evidence>
<evidence type="ECO:0000256" key="10">
    <source>
        <dbReference type="ARBA" id="ARBA00023065"/>
    </source>
</evidence>
<dbReference type="Pfam" id="PF01297">
    <property type="entry name" value="ZnuA"/>
    <property type="match status" value="1"/>
</dbReference>
<keyword evidence="15" id="KW-1185">Reference proteome</keyword>
<keyword evidence="7" id="KW-0574">Periplasm</keyword>
<evidence type="ECO:0000313" key="15">
    <source>
        <dbReference type="Proteomes" id="UP000183447"/>
    </source>
</evidence>
<reference evidence="14 15" key="1">
    <citation type="submission" date="2016-11" db="EMBL/GenBank/DDBJ databases">
        <authorList>
            <person name="Jaros S."/>
            <person name="Januszkiewicz K."/>
            <person name="Wedrychowicz H."/>
        </authorList>
    </citation>
    <scope>NUCLEOTIDE SEQUENCE [LARGE SCALE GENOMIC DNA]</scope>
    <source>
        <strain evidence="14 15">ATCC 23634</strain>
    </source>
</reference>
<dbReference type="Proteomes" id="UP000183447">
    <property type="component" value="Unassembled WGS sequence"/>
</dbReference>
<dbReference type="PANTHER" id="PTHR42953">
    <property type="entry name" value="HIGH-AFFINITY ZINC UPTAKE SYSTEM PROTEIN ZNUA-RELATED"/>
    <property type="match status" value="1"/>
</dbReference>
<dbReference type="STRING" id="665118.SAMN02983003_1878"/>
<keyword evidence="5" id="KW-0479">Metal-binding</keyword>
<proteinExistence type="inferred from homology"/>
<keyword evidence="11" id="KW-1015">Disulfide bond</keyword>
<evidence type="ECO:0000256" key="1">
    <source>
        <dbReference type="ARBA" id="ARBA00004418"/>
    </source>
</evidence>
<evidence type="ECO:0000256" key="3">
    <source>
        <dbReference type="ARBA" id="ARBA00015915"/>
    </source>
</evidence>
<dbReference type="InterPro" id="IPR035520">
    <property type="entry name" value="ZnuA"/>
</dbReference>
<keyword evidence="4" id="KW-0813">Transport</keyword>